<evidence type="ECO:0000259" key="5">
    <source>
        <dbReference type="Pfam" id="PF00664"/>
    </source>
</evidence>
<dbReference type="PANTHER" id="PTHR24221">
    <property type="entry name" value="ATP-BINDING CASSETTE SUB-FAMILY B"/>
    <property type="match status" value="1"/>
</dbReference>
<dbReference type="InterPro" id="IPR011527">
    <property type="entry name" value="ABC1_TM_dom"/>
</dbReference>
<keyword evidence="6" id="KW-0547">Nucleotide-binding</keyword>
<evidence type="ECO:0000256" key="2">
    <source>
        <dbReference type="ARBA" id="ARBA00022692"/>
    </source>
</evidence>
<feature type="domain" description="ABC transmembrane type-1" evidence="5">
    <location>
        <begin position="6"/>
        <end position="49"/>
    </location>
</feature>
<proteinExistence type="predicted"/>
<evidence type="ECO:0000256" key="4">
    <source>
        <dbReference type="ARBA" id="ARBA00023136"/>
    </source>
</evidence>
<keyword evidence="2" id="KW-0812">Transmembrane</keyword>
<dbReference type="Gene3D" id="1.20.1560.10">
    <property type="entry name" value="ABC transporter type 1, transmembrane domain"/>
    <property type="match status" value="1"/>
</dbReference>
<dbReference type="SUPFAM" id="SSF90123">
    <property type="entry name" value="ABC transporter transmembrane region"/>
    <property type="match status" value="1"/>
</dbReference>
<keyword evidence="6" id="KW-0067">ATP-binding</keyword>
<sequence length="113" mass="12211">MLKKKTGKQKLYEEASQVASDALVSIRTIASFCAEDKVMKLYDKKCEVYATSFYIGARFVVTGNTTFPKVFQEFLGLSMAAISVSQSGSFVSDSGKAKAAAASVFALLDQKSK</sequence>
<reference evidence="6 7" key="1">
    <citation type="journal article" date="2018" name="Mol. Plant">
        <title>The genome of Artemisia annua provides insight into the evolution of Asteraceae family and artemisinin biosynthesis.</title>
        <authorList>
            <person name="Shen Q."/>
            <person name="Zhang L."/>
            <person name="Liao Z."/>
            <person name="Wang S."/>
            <person name="Yan T."/>
            <person name="Shi P."/>
            <person name="Liu M."/>
            <person name="Fu X."/>
            <person name="Pan Q."/>
            <person name="Wang Y."/>
            <person name="Lv Z."/>
            <person name="Lu X."/>
            <person name="Zhang F."/>
            <person name="Jiang W."/>
            <person name="Ma Y."/>
            <person name="Chen M."/>
            <person name="Hao X."/>
            <person name="Li L."/>
            <person name="Tang Y."/>
            <person name="Lv G."/>
            <person name="Zhou Y."/>
            <person name="Sun X."/>
            <person name="Brodelius P.E."/>
            <person name="Rose J.K.C."/>
            <person name="Tang K."/>
        </authorList>
    </citation>
    <scope>NUCLEOTIDE SEQUENCE [LARGE SCALE GENOMIC DNA]</scope>
    <source>
        <strain evidence="7">cv. Huhao1</strain>
        <tissue evidence="6">Leaf</tissue>
    </source>
</reference>
<keyword evidence="3" id="KW-1133">Transmembrane helix</keyword>
<dbReference type="PANTHER" id="PTHR24221:SF621">
    <property type="entry name" value="ABC TRANSPORTER B FAMILY MEMBER 21"/>
    <property type="match status" value="1"/>
</dbReference>
<evidence type="ECO:0000256" key="3">
    <source>
        <dbReference type="ARBA" id="ARBA00022989"/>
    </source>
</evidence>
<gene>
    <name evidence="6" type="ORF">CTI12_AA572220</name>
</gene>
<keyword evidence="4" id="KW-0472">Membrane</keyword>
<dbReference type="GO" id="GO:0016020">
    <property type="term" value="C:membrane"/>
    <property type="evidence" value="ECO:0007669"/>
    <property type="project" value="UniProtKB-SubCell"/>
</dbReference>
<dbReference type="GO" id="GO:0140359">
    <property type="term" value="F:ABC-type transporter activity"/>
    <property type="evidence" value="ECO:0007669"/>
    <property type="project" value="InterPro"/>
</dbReference>
<dbReference type="GO" id="GO:0005524">
    <property type="term" value="F:ATP binding"/>
    <property type="evidence" value="ECO:0007669"/>
    <property type="project" value="UniProtKB-KW"/>
</dbReference>
<protein>
    <submittedName>
        <fullName evidence="6">NHPM bacteriocin system ABC transporter, peptidase/ATP-binding protein</fullName>
    </submittedName>
</protein>
<name>A0A2U1KRA1_ARTAN</name>
<dbReference type="InterPro" id="IPR039421">
    <property type="entry name" value="Type_1_exporter"/>
</dbReference>
<evidence type="ECO:0000313" key="7">
    <source>
        <dbReference type="Proteomes" id="UP000245207"/>
    </source>
</evidence>
<accession>A0A2U1KRA1</accession>
<dbReference type="AlphaFoldDB" id="A0A2U1KRA1"/>
<dbReference type="OrthoDB" id="6500128at2759"/>
<comment type="subcellular location">
    <subcellularLocation>
        <location evidence="1">Membrane</location>
        <topology evidence="1">Multi-pass membrane protein</topology>
    </subcellularLocation>
</comment>
<dbReference type="STRING" id="35608.A0A2U1KRA1"/>
<comment type="caution">
    <text evidence="6">The sequence shown here is derived from an EMBL/GenBank/DDBJ whole genome shotgun (WGS) entry which is preliminary data.</text>
</comment>
<organism evidence="6 7">
    <name type="scientific">Artemisia annua</name>
    <name type="common">Sweet wormwood</name>
    <dbReference type="NCBI Taxonomy" id="35608"/>
    <lineage>
        <taxon>Eukaryota</taxon>
        <taxon>Viridiplantae</taxon>
        <taxon>Streptophyta</taxon>
        <taxon>Embryophyta</taxon>
        <taxon>Tracheophyta</taxon>
        <taxon>Spermatophyta</taxon>
        <taxon>Magnoliopsida</taxon>
        <taxon>eudicotyledons</taxon>
        <taxon>Gunneridae</taxon>
        <taxon>Pentapetalae</taxon>
        <taxon>asterids</taxon>
        <taxon>campanulids</taxon>
        <taxon>Asterales</taxon>
        <taxon>Asteraceae</taxon>
        <taxon>Asteroideae</taxon>
        <taxon>Anthemideae</taxon>
        <taxon>Artemisiinae</taxon>
        <taxon>Artemisia</taxon>
    </lineage>
</organism>
<dbReference type="Proteomes" id="UP000245207">
    <property type="component" value="Unassembled WGS sequence"/>
</dbReference>
<dbReference type="InterPro" id="IPR036640">
    <property type="entry name" value="ABC1_TM_sf"/>
</dbReference>
<evidence type="ECO:0000313" key="6">
    <source>
        <dbReference type="EMBL" id="PWA39285.1"/>
    </source>
</evidence>
<evidence type="ECO:0000256" key="1">
    <source>
        <dbReference type="ARBA" id="ARBA00004141"/>
    </source>
</evidence>
<dbReference type="EMBL" id="PKPP01014775">
    <property type="protein sequence ID" value="PWA39285.1"/>
    <property type="molecule type" value="Genomic_DNA"/>
</dbReference>
<keyword evidence="7" id="KW-1185">Reference proteome</keyword>
<dbReference type="Pfam" id="PF00664">
    <property type="entry name" value="ABC_membrane"/>
    <property type="match status" value="1"/>
</dbReference>